<evidence type="ECO:0000313" key="1">
    <source>
        <dbReference type="EMBL" id="CAG7730855.1"/>
    </source>
</evidence>
<dbReference type="OrthoDB" id="8052806at2759"/>
<dbReference type="InterPro" id="IPR008042">
    <property type="entry name" value="Retrotrans_Pao"/>
</dbReference>
<proteinExistence type="predicted"/>
<dbReference type="EMBL" id="CAJVCH010201468">
    <property type="protein sequence ID" value="CAG7730855.1"/>
    <property type="molecule type" value="Genomic_DNA"/>
</dbReference>
<gene>
    <name evidence="1" type="ORF">AFUS01_LOCUS19471</name>
</gene>
<comment type="caution">
    <text evidence="1">The sequence shown here is derived from an EMBL/GenBank/DDBJ whole genome shotgun (WGS) entry which is preliminary data.</text>
</comment>
<protein>
    <submittedName>
        <fullName evidence="1">Uncharacterized protein</fullName>
    </submittedName>
</protein>
<sequence>MAPEDKFQYLIQSMREGSKAREVVNSFPLSNSSDVISISSLYDKLETQLPALESLGVTQYKYAAMFYPLVESCLPEEVLRTLERNRRIDANNEDRLEGIMKFLKSKVRDWRLNQDDLASSSTNSDVSVLGLSLCTVGNTLTVAVENIVCVGTKVTKRMISSCAHRVFDRIGFTYPVHVVPKVLLQKSWSLKLGCDDELPEKITKEFHRWSEQVTELKKIKIPRWLVVNADQFSINLVIAKTRVAPKKQDALPRLELCGALLVVKLLDTVKGHLRHPIEETHLWTDSTIDLSWIADPSNWKTFVSNRISTIVKSYPRCS</sequence>
<name>A0A8J2KRL2_9HEXA</name>
<keyword evidence="2" id="KW-1185">Reference proteome</keyword>
<dbReference type="AlphaFoldDB" id="A0A8J2KRL2"/>
<dbReference type="Pfam" id="PF05380">
    <property type="entry name" value="Peptidase_A17"/>
    <property type="match status" value="2"/>
</dbReference>
<evidence type="ECO:0000313" key="2">
    <source>
        <dbReference type="Proteomes" id="UP000708208"/>
    </source>
</evidence>
<accession>A0A8J2KRL2</accession>
<organism evidence="1 2">
    <name type="scientific">Allacma fusca</name>
    <dbReference type="NCBI Taxonomy" id="39272"/>
    <lineage>
        <taxon>Eukaryota</taxon>
        <taxon>Metazoa</taxon>
        <taxon>Ecdysozoa</taxon>
        <taxon>Arthropoda</taxon>
        <taxon>Hexapoda</taxon>
        <taxon>Collembola</taxon>
        <taxon>Symphypleona</taxon>
        <taxon>Sminthuridae</taxon>
        <taxon>Allacma</taxon>
    </lineage>
</organism>
<dbReference type="Proteomes" id="UP000708208">
    <property type="component" value="Unassembled WGS sequence"/>
</dbReference>
<dbReference type="PANTHER" id="PTHR47331">
    <property type="entry name" value="PHD-TYPE DOMAIN-CONTAINING PROTEIN"/>
    <property type="match status" value="1"/>
</dbReference>
<reference evidence="1" key="1">
    <citation type="submission" date="2021-06" db="EMBL/GenBank/DDBJ databases">
        <authorList>
            <person name="Hodson N. C."/>
            <person name="Mongue J. A."/>
            <person name="Jaron S. K."/>
        </authorList>
    </citation>
    <scope>NUCLEOTIDE SEQUENCE</scope>
</reference>
<dbReference type="PANTHER" id="PTHR47331:SF6">
    <property type="entry name" value="DOUBLECORTIN DOMAIN-CONTAINING PROTEIN"/>
    <property type="match status" value="1"/>
</dbReference>